<dbReference type="AlphaFoldDB" id="A0A917IVW9"/>
<gene>
    <name evidence="1" type="ORF">GCM10007359_18290</name>
</gene>
<dbReference type="PANTHER" id="PTHR31793">
    <property type="entry name" value="4-HYDROXYBENZOYL-COA THIOESTERASE FAMILY MEMBER"/>
    <property type="match status" value="1"/>
</dbReference>
<evidence type="ECO:0000313" key="2">
    <source>
        <dbReference type="Proteomes" id="UP000600171"/>
    </source>
</evidence>
<accession>A0A917IVW9</accession>
<evidence type="ECO:0000313" key="1">
    <source>
        <dbReference type="EMBL" id="GGH65247.1"/>
    </source>
</evidence>
<proteinExistence type="predicted"/>
<sequence length="157" mass="17270">MDARADTKVFTVDIPLRWGDMDAYGHINNVTMMRILEEARIAVLGPPPSSGEPTENSPRALLPIFETFPSGVQALVAENHLKYRAPLPYRGQPARIKVYLAKATAASLTIAYDVYDAETGQHCVSASTVLAFFMPEAGSIVRLSKDQRQMISEFIAD</sequence>
<dbReference type="GO" id="GO:0047617">
    <property type="term" value="F:fatty acyl-CoA hydrolase activity"/>
    <property type="evidence" value="ECO:0007669"/>
    <property type="project" value="TreeGrafter"/>
</dbReference>
<dbReference type="Pfam" id="PF13279">
    <property type="entry name" value="4HBT_2"/>
    <property type="match status" value="1"/>
</dbReference>
<dbReference type="EMBL" id="BMDC01000003">
    <property type="protein sequence ID" value="GGH65247.1"/>
    <property type="molecule type" value="Genomic_DNA"/>
</dbReference>
<dbReference type="SUPFAM" id="SSF54637">
    <property type="entry name" value="Thioesterase/thiol ester dehydrase-isomerase"/>
    <property type="match status" value="1"/>
</dbReference>
<protein>
    <submittedName>
        <fullName evidence="1">Thioesterase</fullName>
    </submittedName>
</protein>
<dbReference type="CDD" id="cd00586">
    <property type="entry name" value="4HBT"/>
    <property type="match status" value="1"/>
</dbReference>
<dbReference type="InterPro" id="IPR050563">
    <property type="entry name" value="4-hydroxybenzoyl-CoA_TE"/>
</dbReference>
<dbReference type="PANTHER" id="PTHR31793:SF24">
    <property type="entry name" value="LONG-CHAIN ACYL-COA THIOESTERASE FADM"/>
    <property type="match status" value="1"/>
</dbReference>
<organism evidence="1 2">
    <name type="scientific">Rothia aerolata</name>
    <dbReference type="NCBI Taxonomy" id="1812262"/>
    <lineage>
        <taxon>Bacteria</taxon>
        <taxon>Bacillati</taxon>
        <taxon>Actinomycetota</taxon>
        <taxon>Actinomycetes</taxon>
        <taxon>Micrococcales</taxon>
        <taxon>Micrococcaceae</taxon>
        <taxon>Rothia</taxon>
    </lineage>
</organism>
<dbReference type="Proteomes" id="UP000600171">
    <property type="component" value="Unassembled WGS sequence"/>
</dbReference>
<dbReference type="Gene3D" id="3.10.129.10">
    <property type="entry name" value="Hotdog Thioesterase"/>
    <property type="match status" value="1"/>
</dbReference>
<comment type="caution">
    <text evidence="1">The sequence shown here is derived from an EMBL/GenBank/DDBJ whole genome shotgun (WGS) entry which is preliminary data.</text>
</comment>
<dbReference type="RefSeq" id="WP_188360065.1">
    <property type="nucleotide sequence ID" value="NZ_BMDC01000003.1"/>
</dbReference>
<dbReference type="InterPro" id="IPR029069">
    <property type="entry name" value="HotDog_dom_sf"/>
</dbReference>
<reference evidence="1 2" key="1">
    <citation type="journal article" date="2014" name="Int. J. Syst. Evol. Microbiol.">
        <title>Complete genome sequence of Corynebacterium casei LMG S-19264T (=DSM 44701T), isolated from a smear-ripened cheese.</title>
        <authorList>
            <consortium name="US DOE Joint Genome Institute (JGI-PGF)"/>
            <person name="Walter F."/>
            <person name="Albersmeier A."/>
            <person name="Kalinowski J."/>
            <person name="Ruckert C."/>
        </authorList>
    </citation>
    <scope>NUCLEOTIDE SEQUENCE [LARGE SCALE GENOMIC DNA]</scope>
    <source>
        <strain evidence="1 2">CCM 8669</strain>
    </source>
</reference>
<name>A0A917IVW9_9MICC</name>
<keyword evidence="2" id="KW-1185">Reference proteome</keyword>